<proteinExistence type="predicted"/>
<gene>
    <name evidence="1" type="ORF">L6452_14648</name>
</gene>
<dbReference type="Proteomes" id="UP001055879">
    <property type="component" value="Linkage Group LG04"/>
</dbReference>
<reference evidence="2" key="1">
    <citation type="journal article" date="2022" name="Mol. Ecol. Resour.">
        <title>The genomes of chicory, endive, great burdock and yacon provide insights into Asteraceae palaeo-polyploidization history and plant inulin production.</title>
        <authorList>
            <person name="Fan W."/>
            <person name="Wang S."/>
            <person name="Wang H."/>
            <person name="Wang A."/>
            <person name="Jiang F."/>
            <person name="Liu H."/>
            <person name="Zhao H."/>
            <person name="Xu D."/>
            <person name="Zhang Y."/>
        </authorList>
    </citation>
    <scope>NUCLEOTIDE SEQUENCE [LARGE SCALE GENOMIC DNA]</scope>
    <source>
        <strain evidence="2">cv. Niubang</strain>
    </source>
</reference>
<comment type="caution">
    <text evidence="1">The sequence shown here is derived from an EMBL/GenBank/DDBJ whole genome shotgun (WGS) entry which is preliminary data.</text>
</comment>
<evidence type="ECO:0000313" key="2">
    <source>
        <dbReference type="Proteomes" id="UP001055879"/>
    </source>
</evidence>
<dbReference type="EMBL" id="CM042050">
    <property type="protein sequence ID" value="KAI3735160.1"/>
    <property type="molecule type" value="Genomic_DNA"/>
</dbReference>
<accession>A0ACB9CLK4</accession>
<reference evidence="1 2" key="2">
    <citation type="journal article" date="2022" name="Mol. Ecol. Resour.">
        <title>The genomes of chicory, endive, great burdock and yacon provide insights into Asteraceae paleo-polyploidization history and plant inulin production.</title>
        <authorList>
            <person name="Fan W."/>
            <person name="Wang S."/>
            <person name="Wang H."/>
            <person name="Wang A."/>
            <person name="Jiang F."/>
            <person name="Liu H."/>
            <person name="Zhao H."/>
            <person name="Xu D."/>
            <person name="Zhang Y."/>
        </authorList>
    </citation>
    <scope>NUCLEOTIDE SEQUENCE [LARGE SCALE GENOMIC DNA]</scope>
    <source>
        <strain evidence="2">cv. Niubang</strain>
    </source>
</reference>
<sequence>MLMGIYIQVPINSPFSQPITSHPPPETSNSIQYTNSQAMEASHSTNFLAQNTILIILSTQLPPSLSSPPSLKQMSNSSNRHAVSRLTLHSVSTRSQLEQV</sequence>
<evidence type="ECO:0000313" key="1">
    <source>
        <dbReference type="EMBL" id="KAI3735160.1"/>
    </source>
</evidence>
<organism evidence="1 2">
    <name type="scientific">Arctium lappa</name>
    <name type="common">Greater burdock</name>
    <name type="synonym">Lappa major</name>
    <dbReference type="NCBI Taxonomy" id="4217"/>
    <lineage>
        <taxon>Eukaryota</taxon>
        <taxon>Viridiplantae</taxon>
        <taxon>Streptophyta</taxon>
        <taxon>Embryophyta</taxon>
        <taxon>Tracheophyta</taxon>
        <taxon>Spermatophyta</taxon>
        <taxon>Magnoliopsida</taxon>
        <taxon>eudicotyledons</taxon>
        <taxon>Gunneridae</taxon>
        <taxon>Pentapetalae</taxon>
        <taxon>asterids</taxon>
        <taxon>campanulids</taxon>
        <taxon>Asterales</taxon>
        <taxon>Asteraceae</taxon>
        <taxon>Carduoideae</taxon>
        <taxon>Cardueae</taxon>
        <taxon>Arctiinae</taxon>
        <taxon>Arctium</taxon>
    </lineage>
</organism>
<protein>
    <submittedName>
        <fullName evidence="1">Uncharacterized protein</fullName>
    </submittedName>
</protein>
<keyword evidence="2" id="KW-1185">Reference proteome</keyword>
<name>A0ACB9CLK4_ARCLA</name>